<dbReference type="PANTHER" id="PTHR12905">
    <property type="entry name" value="METALLOPHOSPHOESTERASE"/>
    <property type="match status" value="1"/>
</dbReference>
<evidence type="ECO:0000313" key="3">
    <source>
        <dbReference type="Proteomes" id="UP000886476"/>
    </source>
</evidence>
<dbReference type="Pfam" id="PF00149">
    <property type="entry name" value="Metallophos"/>
    <property type="match status" value="1"/>
</dbReference>
<evidence type="ECO:0000313" key="2">
    <source>
        <dbReference type="EMBL" id="NPU64572.1"/>
    </source>
</evidence>
<keyword evidence="3" id="KW-1185">Reference proteome</keyword>
<comment type="caution">
    <text evidence="2">The sequence shown here is derived from an EMBL/GenBank/DDBJ whole genome shotgun (WGS) entry which is preliminary data.</text>
</comment>
<dbReference type="Proteomes" id="UP000886476">
    <property type="component" value="Unassembled WGS sequence"/>
</dbReference>
<accession>A0ABX2CBB9</accession>
<dbReference type="Gene3D" id="3.60.21.10">
    <property type="match status" value="1"/>
</dbReference>
<dbReference type="EMBL" id="JABFDN010000001">
    <property type="protein sequence ID" value="NPU64572.1"/>
    <property type="molecule type" value="Genomic_DNA"/>
</dbReference>
<dbReference type="InterPro" id="IPR004843">
    <property type="entry name" value="Calcineurin-like_PHP"/>
</dbReference>
<dbReference type="SUPFAM" id="SSF56300">
    <property type="entry name" value="Metallo-dependent phosphatases"/>
    <property type="match status" value="1"/>
</dbReference>
<dbReference type="InterPro" id="IPR029052">
    <property type="entry name" value="Metallo-depent_PP-like"/>
</dbReference>
<protein>
    <submittedName>
        <fullName evidence="2">Phosphohydrolase</fullName>
    </submittedName>
</protein>
<organism evidence="2 3">
    <name type="scientific">Bradyrhizobium aeschynomenes</name>
    <dbReference type="NCBI Taxonomy" id="2734909"/>
    <lineage>
        <taxon>Bacteria</taxon>
        <taxon>Pseudomonadati</taxon>
        <taxon>Pseudomonadota</taxon>
        <taxon>Alphaproteobacteria</taxon>
        <taxon>Hyphomicrobiales</taxon>
        <taxon>Nitrobacteraceae</taxon>
        <taxon>Bradyrhizobium</taxon>
    </lineage>
</organism>
<reference evidence="2" key="1">
    <citation type="submission" date="2020-05" db="EMBL/GenBank/DDBJ databases">
        <title>Nod-independent and nitrogen-fixing Bradyrhizobium aeschynomene sp. nov. isolated from nodules of Aeschynomene indica.</title>
        <authorList>
            <person name="Zhang Z."/>
        </authorList>
    </citation>
    <scope>NUCLEOTIDE SEQUENCE</scope>
    <source>
        <strain evidence="2">83012</strain>
    </source>
</reference>
<name>A0ABX2CBB9_9BRAD</name>
<sequence>MRCLIVADLHYTLPQFDWLVAAAEHFDLVVFAGDALDLASIVDIRAQIVVVKKYLGLLAARTRVMICSGNHDLEERSADGEKIAAWISTVRALGIASDGDDLLVDDIMFSVCPWWDGPRVKAAIARQLEAAAARRPARWIWVHHAPPANSPVSWGGKRFFGDTELEGFIARHRPAVVISGHVHQSPFIKDGSWFDRLGETWVFNTGRQPGRPPTYMVLDTDEQRALWLAAGQAEWIDLAAPLQRPAQPVTSAPDWLRAVDRIPDPFLARPAAAAG</sequence>
<proteinExistence type="predicted"/>
<evidence type="ECO:0000259" key="1">
    <source>
        <dbReference type="Pfam" id="PF00149"/>
    </source>
</evidence>
<gene>
    <name evidence="2" type="ORF">HL667_06130</name>
</gene>
<dbReference type="InterPro" id="IPR051693">
    <property type="entry name" value="UPF0046_metallophosphoest"/>
</dbReference>
<dbReference type="RefSeq" id="WP_172109608.1">
    <property type="nucleotide sequence ID" value="NZ_JABFDN010000001.1"/>
</dbReference>
<dbReference type="PANTHER" id="PTHR12905:SF0">
    <property type="entry name" value="CALCINEURIN-LIKE PHOSPHOESTERASE DOMAIN-CONTAINING PROTEIN"/>
    <property type="match status" value="1"/>
</dbReference>
<feature type="domain" description="Calcineurin-like phosphoesterase" evidence="1">
    <location>
        <begin position="1"/>
        <end position="184"/>
    </location>
</feature>